<gene>
    <name evidence="9" type="ORF">COR50_02585</name>
</gene>
<reference evidence="9 10" key="1">
    <citation type="submission" date="2017-10" db="EMBL/GenBank/DDBJ databases">
        <title>Paenichitinophaga pekingensis gen. nov., sp. nov., isolated from activated sludge.</title>
        <authorList>
            <person name="Jin D."/>
            <person name="Kong X."/>
            <person name="Deng Y."/>
            <person name="Bai Z."/>
        </authorList>
    </citation>
    <scope>NUCLEOTIDE SEQUENCE [LARGE SCALE GENOMIC DNA]</scope>
    <source>
        <strain evidence="9 10">13</strain>
    </source>
</reference>
<keyword evidence="3 7" id="KW-0808">Transferase</keyword>
<keyword evidence="4 7" id="KW-0949">S-adenosyl-L-methionine</keyword>
<evidence type="ECO:0000256" key="4">
    <source>
        <dbReference type="ARBA" id="ARBA00022691"/>
    </source>
</evidence>
<dbReference type="InterPro" id="IPR035386">
    <property type="entry name" value="Arm-DNA-bind_5"/>
</dbReference>
<name>A0A291QQA7_9BACT</name>
<dbReference type="InterPro" id="IPR001525">
    <property type="entry name" value="C5_MeTfrase"/>
</dbReference>
<dbReference type="PROSITE" id="PS00095">
    <property type="entry name" value="C5_MTASE_2"/>
    <property type="match status" value="1"/>
</dbReference>
<dbReference type="REBASE" id="223429">
    <property type="entry name" value="M.Cba13CORF2585P"/>
</dbReference>
<dbReference type="RefSeq" id="WP_098192529.1">
    <property type="nucleotide sequence ID" value="NZ_CP023777.1"/>
</dbReference>
<dbReference type="Pfam" id="PF17293">
    <property type="entry name" value="Arm-DNA-bind_5"/>
    <property type="match status" value="1"/>
</dbReference>
<evidence type="ECO:0000313" key="10">
    <source>
        <dbReference type="Proteomes" id="UP000220133"/>
    </source>
</evidence>
<dbReference type="GO" id="GO:0003677">
    <property type="term" value="F:DNA binding"/>
    <property type="evidence" value="ECO:0007669"/>
    <property type="project" value="TreeGrafter"/>
</dbReference>
<dbReference type="KEGG" id="cbae:COR50_02585"/>
<evidence type="ECO:0000256" key="3">
    <source>
        <dbReference type="ARBA" id="ARBA00022679"/>
    </source>
</evidence>
<feature type="active site" evidence="7">
    <location>
        <position position="208"/>
    </location>
</feature>
<dbReference type="InterPro" id="IPR050390">
    <property type="entry name" value="C5-Methyltransferase"/>
</dbReference>
<evidence type="ECO:0000256" key="1">
    <source>
        <dbReference type="ARBA" id="ARBA00011975"/>
    </source>
</evidence>
<dbReference type="GO" id="GO:0032259">
    <property type="term" value="P:methylation"/>
    <property type="evidence" value="ECO:0007669"/>
    <property type="project" value="UniProtKB-KW"/>
</dbReference>
<dbReference type="PANTHER" id="PTHR10629:SF52">
    <property type="entry name" value="DNA (CYTOSINE-5)-METHYLTRANSFERASE 1"/>
    <property type="match status" value="1"/>
</dbReference>
<dbReference type="Gene3D" id="3.40.50.150">
    <property type="entry name" value="Vaccinia Virus protein VP39"/>
    <property type="match status" value="2"/>
</dbReference>
<proteinExistence type="inferred from homology"/>
<evidence type="ECO:0000256" key="2">
    <source>
        <dbReference type="ARBA" id="ARBA00022603"/>
    </source>
</evidence>
<evidence type="ECO:0000259" key="8">
    <source>
        <dbReference type="Pfam" id="PF17293"/>
    </source>
</evidence>
<dbReference type="Gene3D" id="3.90.120.10">
    <property type="entry name" value="DNA Methylase, subunit A, domain 2"/>
    <property type="match status" value="2"/>
</dbReference>
<dbReference type="GO" id="GO:0044027">
    <property type="term" value="P:negative regulation of gene expression via chromosomal CpG island methylation"/>
    <property type="evidence" value="ECO:0007669"/>
    <property type="project" value="TreeGrafter"/>
</dbReference>
<dbReference type="GO" id="GO:0009307">
    <property type="term" value="P:DNA restriction-modification system"/>
    <property type="evidence" value="ECO:0007669"/>
    <property type="project" value="UniProtKB-KW"/>
</dbReference>
<evidence type="ECO:0000256" key="5">
    <source>
        <dbReference type="ARBA" id="ARBA00022747"/>
    </source>
</evidence>
<dbReference type="EC" id="2.1.1.37" evidence="1"/>
<dbReference type="Pfam" id="PF00145">
    <property type="entry name" value="DNA_methylase"/>
    <property type="match status" value="2"/>
</dbReference>
<dbReference type="GO" id="GO:0003886">
    <property type="term" value="F:DNA (cytosine-5-)-methyltransferase activity"/>
    <property type="evidence" value="ECO:0007669"/>
    <property type="project" value="UniProtKB-EC"/>
</dbReference>
<protein>
    <recommendedName>
        <fullName evidence="1">DNA (cytosine-5-)-methyltransferase</fullName>
        <ecNumber evidence="1">2.1.1.37</ecNumber>
    </recommendedName>
</protein>
<dbReference type="Proteomes" id="UP000220133">
    <property type="component" value="Chromosome"/>
</dbReference>
<accession>A0A291QQA7</accession>
<evidence type="ECO:0000256" key="6">
    <source>
        <dbReference type="ARBA" id="ARBA00047422"/>
    </source>
</evidence>
<organism evidence="9 10">
    <name type="scientific">Chitinophaga caeni</name>
    <dbReference type="NCBI Taxonomy" id="2029983"/>
    <lineage>
        <taxon>Bacteria</taxon>
        <taxon>Pseudomonadati</taxon>
        <taxon>Bacteroidota</taxon>
        <taxon>Chitinophagia</taxon>
        <taxon>Chitinophagales</taxon>
        <taxon>Chitinophagaceae</taxon>
        <taxon>Chitinophaga</taxon>
    </lineage>
</organism>
<keyword evidence="5" id="KW-0680">Restriction system</keyword>
<dbReference type="PANTHER" id="PTHR10629">
    <property type="entry name" value="CYTOSINE-SPECIFIC METHYLTRANSFERASE"/>
    <property type="match status" value="1"/>
</dbReference>
<dbReference type="EMBL" id="CP023777">
    <property type="protein sequence ID" value="ATL46140.1"/>
    <property type="molecule type" value="Genomic_DNA"/>
</dbReference>
<dbReference type="AlphaFoldDB" id="A0A291QQA7"/>
<dbReference type="PROSITE" id="PS00094">
    <property type="entry name" value="C5_MTASE_1"/>
    <property type="match status" value="1"/>
</dbReference>
<keyword evidence="2 7" id="KW-0489">Methyltransferase</keyword>
<dbReference type="OrthoDB" id="32195at2"/>
<dbReference type="SUPFAM" id="SSF53335">
    <property type="entry name" value="S-adenosyl-L-methionine-dependent methyltransferases"/>
    <property type="match status" value="2"/>
</dbReference>
<feature type="domain" description="Arm DNA-binding" evidence="8">
    <location>
        <begin position="8"/>
        <end position="63"/>
    </location>
</feature>
<dbReference type="InterPro" id="IPR018117">
    <property type="entry name" value="C5_DNA_meth_AS"/>
</dbReference>
<evidence type="ECO:0000313" key="9">
    <source>
        <dbReference type="EMBL" id="ATL46140.1"/>
    </source>
</evidence>
<evidence type="ECO:0000256" key="7">
    <source>
        <dbReference type="PROSITE-ProRule" id="PRU01016"/>
    </source>
</evidence>
<dbReference type="InterPro" id="IPR031303">
    <property type="entry name" value="C5_meth_CS"/>
</dbReference>
<dbReference type="InterPro" id="IPR029063">
    <property type="entry name" value="SAM-dependent_MTases_sf"/>
</dbReference>
<sequence length="740" mass="84822">MSVKFYLDKADKRDCAPIHLVLRHKSVQIKVATGEKVHKSEWDPQSQLVDEKHPHHKEINRYLFFLKEQVIHFMDTAAPAQLTEKKLKVKILSFVKGRKANNDKTILPATSDFEKGKQKFTFLDLFAGAGGFSEGFLQAQFKDKIFDFLLASDINENCELTHLARYNYQLGLDVAFLRQDISEPGFLDNLVKSLDGKTVDVVCGGPPCQSFSLAGKRSKFDKKDELFAHYLKVIRQLRPKYFVMENVKGILTKERGKIKEMILQEIRSIIDLNDFHILLDFIKRLGKQTKKSTFLLNCYLDRLQFETAIDKELDELKSKYILLVEKKFKQLTPKIVSYKESKTSIHINTIRHGFKLLERSRELTALKKRVIHEKSSSDLDNDLFVGDFNAFLTAIDPGYIIERIQKAFQFLSPSKEYKADVDELLASLKIYTTTFDDCMQGLKPYVKEAKASREFEQILNQIRLYNIEEPFVAHAADYGVPQNRERVLFIGCRKDQSPVKEVPPTVSAKERVTVFEALHDLDFINMGEEKFQYEEVDLKAKYNGSSKVMAALLKKRDLDGSMNAKSGLSYSDWSKKGRLSGRFPHAKHPFFVKHATELSNIQSHFVAPLLNHKTSKQNSSVVKRLEVILQEGDYDLAKKRLRTEGLASDKRSYNVLKPNQQSPTVVTIPDDYIHYASPRALTVREMARLQSFDDSFVFQGKRATGGIKRKMEVPQFTLVGNAVPPLLARAVAQEILKHIH</sequence>
<comment type="similarity">
    <text evidence="7">Belongs to the class I-like SAM-binding methyltransferase superfamily. C5-methyltransferase family.</text>
</comment>
<comment type="catalytic activity">
    <reaction evidence="6">
        <text>a 2'-deoxycytidine in DNA + S-adenosyl-L-methionine = a 5-methyl-2'-deoxycytidine in DNA + S-adenosyl-L-homocysteine + H(+)</text>
        <dbReference type="Rhea" id="RHEA:13681"/>
        <dbReference type="Rhea" id="RHEA-COMP:11369"/>
        <dbReference type="Rhea" id="RHEA-COMP:11370"/>
        <dbReference type="ChEBI" id="CHEBI:15378"/>
        <dbReference type="ChEBI" id="CHEBI:57856"/>
        <dbReference type="ChEBI" id="CHEBI:59789"/>
        <dbReference type="ChEBI" id="CHEBI:85452"/>
        <dbReference type="ChEBI" id="CHEBI:85454"/>
        <dbReference type="EC" id="2.1.1.37"/>
    </reaction>
</comment>
<dbReference type="PRINTS" id="PR00105">
    <property type="entry name" value="C5METTRFRASE"/>
</dbReference>
<dbReference type="PROSITE" id="PS51679">
    <property type="entry name" value="SAM_MT_C5"/>
    <property type="match status" value="1"/>
</dbReference>
<keyword evidence="10" id="KW-1185">Reference proteome</keyword>